<keyword evidence="6" id="KW-0472">Membrane</keyword>
<dbReference type="NCBIfam" id="TIGR01844">
    <property type="entry name" value="type_I_sec_TolC"/>
    <property type="match status" value="1"/>
</dbReference>
<dbReference type="SUPFAM" id="SSF56954">
    <property type="entry name" value="Outer membrane efflux proteins (OEP)"/>
    <property type="match status" value="1"/>
</dbReference>
<evidence type="ECO:0000256" key="5">
    <source>
        <dbReference type="ARBA" id="ARBA00022692"/>
    </source>
</evidence>
<dbReference type="InterPro" id="IPR010130">
    <property type="entry name" value="T1SS_OMP_TolC"/>
</dbReference>
<dbReference type="Proteomes" id="UP000294980">
    <property type="component" value="Unassembled WGS sequence"/>
</dbReference>
<dbReference type="GO" id="GO:1990281">
    <property type="term" value="C:efflux pump complex"/>
    <property type="evidence" value="ECO:0007669"/>
    <property type="project" value="TreeGrafter"/>
</dbReference>
<evidence type="ECO:0000256" key="6">
    <source>
        <dbReference type="ARBA" id="ARBA00023136"/>
    </source>
</evidence>
<evidence type="ECO:0000313" key="12">
    <source>
        <dbReference type="Proteomes" id="UP000294980"/>
    </source>
</evidence>
<gene>
    <name evidence="11" type="ORF">EV688_11650</name>
</gene>
<evidence type="ECO:0000256" key="3">
    <source>
        <dbReference type="ARBA" id="ARBA00022448"/>
    </source>
</evidence>
<organism evidence="11 12">
    <name type="scientific">Chromatocurvus halotolerans</name>
    <dbReference type="NCBI Taxonomy" id="1132028"/>
    <lineage>
        <taxon>Bacteria</taxon>
        <taxon>Pseudomonadati</taxon>
        <taxon>Pseudomonadota</taxon>
        <taxon>Gammaproteobacteria</taxon>
        <taxon>Cellvibrionales</taxon>
        <taxon>Halieaceae</taxon>
        <taxon>Chromatocurvus</taxon>
    </lineage>
</organism>
<feature type="chain" id="PRO_5020903511" evidence="10">
    <location>
        <begin position="21"/>
        <end position="472"/>
    </location>
</feature>
<dbReference type="AlphaFoldDB" id="A0A4R2KJ09"/>
<dbReference type="EMBL" id="SLWX01000016">
    <property type="protein sequence ID" value="TCO73214.1"/>
    <property type="molecule type" value="Genomic_DNA"/>
</dbReference>
<sequence length="472" mass="52157">MPIRAAIFLFLGLASLTLTARGDSLRDIYETALENDAQLRAEQAQYRATLETEKSALSALLPQISGTYEITNNERIAQQENFSVNQDTGEVGVIDTETTVNTDVKGYTFSLQQAIFDLPAWFIFQSGKEITRQAEATFAANQQNLILRVVEAYLAVLRAQDNLEATKAQERAFERQLEQTQQRFEVGLIAITDVHEAEAAYDLAQVNRIVDENNVDVALERLSVLTGREHNNLDVLDEDFEIKKPEPLDRSAWVEFALANNFNLKAAKYAEEAARQSARASQMAHAPTLRGRASYSDQETTGSLNRVPATPFDAAPDSQVENTSFGLVLEVPLFSGGAVSAERRRAAQEFIGAREERINLSRNTVTNARSLHMTVLSDVARVAARRQSIVSSQSALDATQAGYEVGTRNIVDVLNAQNTLFAAQRDYANSRYDYVLNMLRLKEQAGLLSPEDIYALDSELESPPPPTASSGN</sequence>
<reference evidence="11 12" key="1">
    <citation type="submission" date="2019-03" db="EMBL/GenBank/DDBJ databases">
        <title>Genomic Encyclopedia of Type Strains, Phase IV (KMG-IV): sequencing the most valuable type-strain genomes for metagenomic binning, comparative biology and taxonomic classification.</title>
        <authorList>
            <person name="Goeker M."/>
        </authorList>
    </citation>
    <scope>NUCLEOTIDE SEQUENCE [LARGE SCALE GENOMIC DNA]</scope>
    <source>
        <strain evidence="11 12">DSM 23344</strain>
    </source>
</reference>
<dbReference type="Pfam" id="PF02321">
    <property type="entry name" value="OEP"/>
    <property type="match status" value="2"/>
</dbReference>
<keyword evidence="12" id="KW-1185">Reference proteome</keyword>
<keyword evidence="8" id="KW-0175">Coiled coil</keyword>
<keyword evidence="4" id="KW-1134">Transmembrane beta strand</keyword>
<evidence type="ECO:0000256" key="8">
    <source>
        <dbReference type="SAM" id="Coils"/>
    </source>
</evidence>
<comment type="subcellular location">
    <subcellularLocation>
        <location evidence="1">Cell outer membrane</location>
    </subcellularLocation>
</comment>
<evidence type="ECO:0000256" key="1">
    <source>
        <dbReference type="ARBA" id="ARBA00004442"/>
    </source>
</evidence>
<proteinExistence type="inferred from homology"/>
<dbReference type="InterPro" id="IPR051906">
    <property type="entry name" value="TolC-like"/>
</dbReference>
<evidence type="ECO:0000256" key="9">
    <source>
        <dbReference type="SAM" id="MobiDB-lite"/>
    </source>
</evidence>
<dbReference type="RefSeq" id="WP_117319136.1">
    <property type="nucleotide sequence ID" value="NZ_QQSW01000020.1"/>
</dbReference>
<name>A0A4R2KJ09_9GAMM</name>
<dbReference type="Gene3D" id="1.20.1600.10">
    <property type="entry name" value="Outer membrane efflux proteins (OEP)"/>
    <property type="match status" value="1"/>
</dbReference>
<dbReference type="InterPro" id="IPR003423">
    <property type="entry name" value="OMP_efflux"/>
</dbReference>
<dbReference type="OrthoDB" id="9813458at2"/>
<keyword evidence="5" id="KW-0812">Transmembrane</keyword>
<comment type="similarity">
    <text evidence="2">Belongs to the outer membrane factor (OMF) (TC 1.B.17) family.</text>
</comment>
<dbReference type="PANTHER" id="PTHR30026">
    <property type="entry name" value="OUTER MEMBRANE PROTEIN TOLC"/>
    <property type="match status" value="1"/>
</dbReference>
<evidence type="ECO:0000256" key="10">
    <source>
        <dbReference type="SAM" id="SignalP"/>
    </source>
</evidence>
<accession>A0A4R2KJ09</accession>
<evidence type="ECO:0000256" key="7">
    <source>
        <dbReference type="ARBA" id="ARBA00023237"/>
    </source>
</evidence>
<protein>
    <submittedName>
        <fullName evidence="11">Outer membrane protein</fullName>
    </submittedName>
</protein>
<feature type="compositionally biased region" description="Polar residues" evidence="9">
    <location>
        <begin position="295"/>
        <end position="304"/>
    </location>
</feature>
<dbReference type="GO" id="GO:0015288">
    <property type="term" value="F:porin activity"/>
    <property type="evidence" value="ECO:0007669"/>
    <property type="project" value="TreeGrafter"/>
</dbReference>
<feature type="coiled-coil region" evidence="8">
    <location>
        <begin position="156"/>
        <end position="183"/>
    </location>
</feature>
<keyword evidence="10" id="KW-0732">Signal</keyword>
<dbReference type="GO" id="GO:0009279">
    <property type="term" value="C:cell outer membrane"/>
    <property type="evidence" value="ECO:0007669"/>
    <property type="project" value="UniProtKB-SubCell"/>
</dbReference>
<feature type="region of interest" description="Disordered" evidence="9">
    <location>
        <begin position="280"/>
        <end position="310"/>
    </location>
</feature>
<comment type="caution">
    <text evidence="11">The sequence shown here is derived from an EMBL/GenBank/DDBJ whole genome shotgun (WGS) entry which is preliminary data.</text>
</comment>
<dbReference type="PANTHER" id="PTHR30026:SF20">
    <property type="entry name" value="OUTER MEMBRANE PROTEIN TOLC"/>
    <property type="match status" value="1"/>
</dbReference>
<evidence type="ECO:0000256" key="2">
    <source>
        <dbReference type="ARBA" id="ARBA00007613"/>
    </source>
</evidence>
<dbReference type="GO" id="GO:0015562">
    <property type="term" value="F:efflux transmembrane transporter activity"/>
    <property type="evidence" value="ECO:0007669"/>
    <property type="project" value="InterPro"/>
</dbReference>
<keyword evidence="3" id="KW-0813">Transport</keyword>
<keyword evidence="7" id="KW-0998">Cell outer membrane</keyword>
<feature type="signal peptide" evidence="10">
    <location>
        <begin position="1"/>
        <end position="20"/>
    </location>
</feature>
<evidence type="ECO:0000256" key="4">
    <source>
        <dbReference type="ARBA" id="ARBA00022452"/>
    </source>
</evidence>
<evidence type="ECO:0000313" key="11">
    <source>
        <dbReference type="EMBL" id="TCO73214.1"/>
    </source>
</evidence>